<evidence type="ECO:0000313" key="6">
    <source>
        <dbReference type="EMBL" id="PHK05919.1"/>
    </source>
</evidence>
<reference evidence="6 7" key="1">
    <citation type="submission" date="2015-02" db="EMBL/GenBank/DDBJ databases">
        <title>Nostoc linckia genome annotation.</title>
        <authorList>
            <person name="Zhou Z."/>
        </authorList>
    </citation>
    <scope>NUCLEOTIDE SEQUENCE [LARGE SCALE GENOMIC DNA]</scope>
    <source>
        <strain evidence="7">z8</strain>
    </source>
</reference>
<dbReference type="Gene3D" id="3.40.50.10230">
    <property type="entry name" value="Cobalamin biosynthesis CobH/CbiC, precorrin-8X methylmutase"/>
    <property type="match status" value="1"/>
</dbReference>
<dbReference type="SUPFAM" id="SSF63965">
    <property type="entry name" value="Precorrin-8X methylmutase CbiC/CobH"/>
    <property type="match status" value="1"/>
</dbReference>
<name>A0A9Q6EMU1_NOSLI</name>
<dbReference type="PROSITE" id="PS50937">
    <property type="entry name" value="HTH_MERR_2"/>
    <property type="match status" value="1"/>
</dbReference>
<dbReference type="GO" id="GO:0003677">
    <property type="term" value="F:DNA binding"/>
    <property type="evidence" value="ECO:0007669"/>
    <property type="project" value="InterPro"/>
</dbReference>
<dbReference type="GO" id="GO:0009236">
    <property type="term" value="P:cobalamin biosynthetic process"/>
    <property type="evidence" value="ECO:0007669"/>
    <property type="project" value="UniProtKB-KW"/>
</dbReference>
<dbReference type="PANTHER" id="PTHR43588:SF1">
    <property type="entry name" value="COBALT-PRECORRIN-8 METHYLMUTASE"/>
    <property type="match status" value="1"/>
</dbReference>
<gene>
    <name evidence="6" type="ORF">VF08_05865</name>
</gene>
<comment type="caution">
    <text evidence="6">The sequence shown here is derived from an EMBL/GenBank/DDBJ whole genome shotgun (WGS) entry which is preliminary data.</text>
</comment>
<proteinExistence type="inferred from homology"/>
<dbReference type="Pfam" id="PF13411">
    <property type="entry name" value="MerR_1"/>
    <property type="match status" value="1"/>
</dbReference>
<comment type="pathway">
    <text evidence="1">Cofactor biosynthesis; adenosylcobalamin biosynthesis.</text>
</comment>
<dbReference type="RefSeq" id="WP_099071739.1">
    <property type="nucleotide sequence ID" value="NZ_LAHD01000011.1"/>
</dbReference>
<evidence type="ECO:0000256" key="3">
    <source>
        <dbReference type="ARBA" id="ARBA00022573"/>
    </source>
</evidence>
<dbReference type="InterPro" id="IPR000551">
    <property type="entry name" value="MerR-type_HTH_dom"/>
</dbReference>
<dbReference type="InterPro" id="IPR009061">
    <property type="entry name" value="DNA-bd_dom_put_sf"/>
</dbReference>
<dbReference type="InterPro" id="IPR003722">
    <property type="entry name" value="Cbl_synth_CobH/CbiC"/>
</dbReference>
<dbReference type="Pfam" id="PF02570">
    <property type="entry name" value="CbiC"/>
    <property type="match status" value="1"/>
</dbReference>
<accession>A0A9Q6EMU1</accession>
<dbReference type="AlphaFoldDB" id="A0A9Q6EMU1"/>
<dbReference type="InterPro" id="IPR036588">
    <property type="entry name" value="CobH/CbiC_sf"/>
</dbReference>
<evidence type="ECO:0000256" key="4">
    <source>
        <dbReference type="ARBA" id="ARBA00023235"/>
    </source>
</evidence>
<feature type="domain" description="HTH merR-type" evidence="5">
    <location>
        <begin position="5"/>
        <end position="76"/>
    </location>
</feature>
<dbReference type="GO" id="GO:0006355">
    <property type="term" value="P:regulation of DNA-templated transcription"/>
    <property type="evidence" value="ECO:0007669"/>
    <property type="project" value="InterPro"/>
</dbReference>
<dbReference type="GeneID" id="57093698"/>
<dbReference type="CDD" id="cd00592">
    <property type="entry name" value="HTH_MerR-like"/>
    <property type="match status" value="1"/>
</dbReference>
<organism evidence="6 7">
    <name type="scientific">Nostoc linckia z8</name>
    <dbReference type="NCBI Taxonomy" id="1628746"/>
    <lineage>
        <taxon>Bacteria</taxon>
        <taxon>Bacillati</taxon>
        <taxon>Cyanobacteriota</taxon>
        <taxon>Cyanophyceae</taxon>
        <taxon>Nostocales</taxon>
        <taxon>Nostocaceae</taxon>
        <taxon>Nostoc</taxon>
    </lineage>
</organism>
<evidence type="ECO:0000313" key="7">
    <source>
        <dbReference type="Proteomes" id="UP000222310"/>
    </source>
</evidence>
<dbReference type="SUPFAM" id="SSF46955">
    <property type="entry name" value="Putative DNA-binding domain"/>
    <property type="match status" value="1"/>
</dbReference>
<dbReference type="EMBL" id="LAHD01000011">
    <property type="protein sequence ID" value="PHK05919.1"/>
    <property type="molecule type" value="Genomic_DNA"/>
</dbReference>
<keyword evidence="4" id="KW-0413">Isomerase</keyword>
<evidence type="ECO:0000256" key="2">
    <source>
        <dbReference type="ARBA" id="ARBA00009774"/>
    </source>
</evidence>
<sequence length="374" mass="41234">MNAGCLTIKELTEAVGGGLTPRMVRHYHQLGLLPQPIRSPSNYRLYTQKDVVRLQRIVALKQQGFQLNHIRHILEVEPEADTNQNLMLQLQQQYRAVIQQISQLRQTASALEGLLGRDRHCQIIQAEVLAQLKLLDVETQAGLGGLAKLWSGLDAQIHTHSEAFSESLQRLLPDLSERSEIERHLISQLVLACGDVSLVSFVKLSRDAIAASRKALSDSCQIVVDTQTVAAALDRTRLSHLGCRVETLIDNPHITTATEAELAFWQHQQWRQKLQQVTPGCVLVVGYAPSVLLEISLAISQTDYTNPKIQPALVIAMPIGFSHAPAAKRQLMQQPIPYITVEGTLGGGALAATALNALVESLIDKPDCHCYLSQ</sequence>
<evidence type="ECO:0000259" key="5">
    <source>
        <dbReference type="PROSITE" id="PS50937"/>
    </source>
</evidence>
<protein>
    <submittedName>
        <fullName evidence="6">MerR family transcriptional regulator</fullName>
    </submittedName>
</protein>
<dbReference type="Proteomes" id="UP000222310">
    <property type="component" value="Unassembled WGS sequence"/>
</dbReference>
<keyword evidence="3" id="KW-0169">Cobalamin biosynthesis</keyword>
<dbReference type="Gene3D" id="1.10.1660.10">
    <property type="match status" value="1"/>
</dbReference>
<dbReference type="GO" id="GO:0016993">
    <property type="term" value="F:precorrin-8X methylmutase activity"/>
    <property type="evidence" value="ECO:0007669"/>
    <property type="project" value="InterPro"/>
</dbReference>
<evidence type="ECO:0000256" key="1">
    <source>
        <dbReference type="ARBA" id="ARBA00004953"/>
    </source>
</evidence>
<dbReference type="PANTHER" id="PTHR43588">
    <property type="entry name" value="COBALT-PRECORRIN-8 METHYLMUTASE"/>
    <property type="match status" value="1"/>
</dbReference>
<dbReference type="SMART" id="SM00422">
    <property type="entry name" value="HTH_MERR"/>
    <property type="match status" value="1"/>
</dbReference>
<comment type="similarity">
    <text evidence="2">Belongs to the CobH/CbiC family.</text>
</comment>